<dbReference type="PANTHER" id="PTHR38479">
    <property type="entry name" value="LMO0824 PROTEIN"/>
    <property type="match status" value="1"/>
</dbReference>
<keyword evidence="1" id="KW-0238">DNA-binding</keyword>
<dbReference type="AlphaFoldDB" id="A0A2M7G005"/>
<dbReference type="EMBL" id="PFFQ01000056">
    <property type="protein sequence ID" value="PIW14749.1"/>
    <property type="molecule type" value="Genomic_DNA"/>
</dbReference>
<evidence type="ECO:0000313" key="2">
    <source>
        <dbReference type="Proteomes" id="UP000231019"/>
    </source>
</evidence>
<evidence type="ECO:0000313" key="1">
    <source>
        <dbReference type="EMBL" id="PIW14749.1"/>
    </source>
</evidence>
<comment type="caution">
    <text evidence="1">The sequence shown here is derived from an EMBL/GenBank/DDBJ whole genome shotgun (WGS) entry which is preliminary data.</text>
</comment>
<dbReference type="InterPro" id="IPR009351">
    <property type="entry name" value="AlkZ-like"/>
</dbReference>
<dbReference type="GO" id="GO:0003677">
    <property type="term" value="F:DNA binding"/>
    <property type="evidence" value="ECO:0007669"/>
    <property type="project" value="UniProtKB-KW"/>
</dbReference>
<name>A0A2M7G005_9BACT</name>
<dbReference type="Pfam" id="PF06224">
    <property type="entry name" value="AlkZ-like"/>
    <property type="match status" value="1"/>
</dbReference>
<dbReference type="Proteomes" id="UP000231019">
    <property type="component" value="Unassembled WGS sequence"/>
</dbReference>
<sequence length="370" mass="41842">MSPPEISSESIHAWRFQASGLVQPFQNLQSCARQLCGLQAQIHVAAGLAASARVKDLTLSGFDASLWQARSLVKIWGQRGTLHVYQQADWPLIQRVWNGSSWWKRRYLEAGLGKAQDYEALIQQVEKLALSSEVVGRSDLRNAGFPDSLLSSWGGIFSDLVYRGLLCHAPRAGSEGKFAHRANWLPSLPWVSPADAHARKEVIRRYLAAYGPATAQDLAHWAGWPVAQARTLLSAKSADWEAVQVAGQVQWLLRQDLDSLRQAEQADLPLMLLSRFDPLILAHKDKSWLIEPADYKKVWQKAGHVEACFLEQGKILGTWRYQRKSTRLQLNFYPFAPLKTNMKKKLENRAQEIAKFFELQQLECQFQDGV</sequence>
<dbReference type="PANTHER" id="PTHR38479:SF2">
    <property type="entry name" value="WINGED HELIX DNA-BINDING DOMAIN-CONTAINING PROTEIN"/>
    <property type="match status" value="1"/>
</dbReference>
<protein>
    <submittedName>
        <fullName evidence="1">Winged helix DNA-binding domain-containing protein</fullName>
    </submittedName>
</protein>
<gene>
    <name evidence="1" type="ORF">COW36_20305</name>
</gene>
<accession>A0A2M7G005</accession>
<proteinExistence type="predicted"/>
<organism evidence="1 2">
    <name type="scientific">bacterium (Candidatus Blackallbacteria) CG17_big_fil_post_rev_8_21_14_2_50_48_46</name>
    <dbReference type="NCBI Taxonomy" id="2014261"/>
    <lineage>
        <taxon>Bacteria</taxon>
        <taxon>Candidatus Blackallbacteria</taxon>
    </lineage>
</organism>
<reference evidence="1 2" key="1">
    <citation type="submission" date="2017-09" db="EMBL/GenBank/DDBJ databases">
        <title>Depth-based differentiation of microbial function through sediment-hosted aquifers and enrichment of novel symbionts in the deep terrestrial subsurface.</title>
        <authorList>
            <person name="Probst A.J."/>
            <person name="Ladd B."/>
            <person name="Jarett J.K."/>
            <person name="Geller-Mcgrath D.E."/>
            <person name="Sieber C.M."/>
            <person name="Emerson J.B."/>
            <person name="Anantharaman K."/>
            <person name="Thomas B.C."/>
            <person name="Malmstrom R."/>
            <person name="Stieglmeier M."/>
            <person name="Klingl A."/>
            <person name="Woyke T."/>
            <person name="Ryan C.M."/>
            <person name="Banfield J.F."/>
        </authorList>
    </citation>
    <scope>NUCLEOTIDE SEQUENCE [LARGE SCALE GENOMIC DNA]</scope>
    <source>
        <strain evidence="1">CG17_big_fil_post_rev_8_21_14_2_50_48_46</strain>
    </source>
</reference>